<evidence type="ECO:0000256" key="1">
    <source>
        <dbReference type="ARBA" id="ARBA00009690"/>
    </source>
</evidence>
<comment type="caution">
    <text evidence="9">The sequence shown here is derived from an EMBL/GenBank/DDBJ whole genome shotgun (WGS) entry which is preliminary data.</text>
</comment>
<keyword evidence="4 9" id="KW-0132">Cell division</keyword>
<dbReference type="Gene3D" id="3.30.1330.20">
    <property type="entry name" value="Tubulin/FtsZ, C-terminal domain"/>
    <property type="match status" value="1"/>
</dbReference>
<feature type="binding site" evidence="4">
    <location>
        <position position="146"/>
    </location>
    <ligand>
        <name>GTP</name>
        <dbReference type="ChEBI" id="CHEBI:37565"/>
    </ligand>
</feature>
<dbReference type="InterPro" id="IPR008280">
    <property type="entry name" value="Tub_FtsZ_C"/>
</dbReference>
<feature type="binding site" evidence="4">
    <location>
        <begin position="111"/>
        <end position="113"/>
    </location>
    <ligand>
        <name>GTP</name>
        <dbReference type="ChEBI" id="CHEBI:37565"/>
    </ligand>
</feature>
<dbReference type="CDD" id="cd02201">
    <property type="entry name" value="FtsZ_type1"/>
    <property type="match status" value="1"/>
</dbReference>
<accession>A0A660SMB9</accession>
<dbReference type="GO" id="GO:0051258">
    <property type="term" value="P:protein polymerization"/>
    <property type="evidence" value="ECO:0007669"/>
    <property type="project" value="UniProtKB-UniRule"/>
</dbReference>
<comment type="similarity">
    <text evidence="1 4">Belongs to the FtsZ family.</text>
</comment>
<dbReference type="InterPro" id="IPR018316">
    <property type="entry name" value="Tubulin/FtsZ_2-layer-sand-dom"/>
</dbReference>
<dbReference type="FunFam" id="3.40.50.1440:FF:000001">
    <property type="entry name" value="Cell division protein FtsZ"/>
    <property type="match status" value="1"/>
</dbReference>
<evidence type="ECO:0000256" key="5">
    <source>
        <dbReference type="NCBIfam" id="TIGR00065"/>
    </source>
</evidence>
<dbReference type="PANTHER" id="PTHR30314">
    <property type="entry name" value="CELL DIVISION PROTEIN FTSZ-RELATED"/>
    <property type="match status" value="1"/>
</dbReference>
<sequence length="374" mass="40733">MFDVSEERVRKPANIKVIGIGGGGGNSVERMFKENISSVELFVMNTDLQALAKNPVDNDHKIQIGDQLTKGQGAGKDPVKGKAAAEENADEIRELLVGSDMIFLTAGMGGGTGTGAISVVAKIARELDILTVCIVTKPFAYESKRRKEVAEKGVIDLKGISDSLIIVSNEKSLEVFPNDSISDGFKHIDMILVNSVRSITDVIVKPGRINVDFADVKSILYDKGDAIIGVGVGEGEDKAINAVQNALANPLLEGISFSGAENILYVITNGKNSMTMREFGDIGKFICQKADENANIIHGLVERDDMEGKLEIVVIGTGLPKIDKKKEMQKFIKHSKENIDKPAFQRFREGNIDIDTIQDENRINIPAYMRRQAD</sequence>
<feature type="binding site" evidence="4">
    <location>
        <position position="189"/>
    </location>
    <ligand>
        <name>GTP</name>
        <dbReference type="ChEBI" id="CHEBI:37565"/>
    </ligand>
</feature>
<comment type="subunit">
    <text evidence="4">Homodimer. Polymerizes to form a dynamic ring structure in a strictly GTP-dependent manner. Interacts directly with several other division proteins.</text>
</comment>
<dbReference type="SUPFAM" id="SSF52490">
    <property type="entry name" value="Tubulin nucleotide-binding domain-like"/>
    <property type="match status" value="1"/>
</dbReference>
<dbReference type="InterPro" id="IPR003008">
    <property type="entry name" value="Tubulin_FtsZ_GTPase"/>
</dbReference>
<dbReference type="InterPro" id="IPR037103">
    <property type="entry name" value="Tubulin/FtsZ-like_C"/>
</dbReference>
<dbReference type="HAMAP" id="MF_00909">
    <property type="entry name" value="FtsZ"/>
    <property type="match status" value="1"/>
</dbReference>
<dbReference type="PRINTS" id="PR00423">
    <property type="entry name" value="CELLDVISFTSZ"/>
</dbReference>
<keyword evidence="4" id="KW-0717">Septation</keyword>
<gene>
    <name evidence="4" type="primary">ftsZ</name>
    <name evidence="9" type="ORF">DRP43_02305</name>
</gene>
<comment type="subcellular location">
    <subcellularLocation>
        <location evidence="4">Cytoplasm</location>
    </subcellularLocation>
    <text evidence="4">Assembles at midcell at the inner surface of the cytoplasmic membrane.</text>
</comment>
<organism evidence="9 10">
    <name type="scientific">candidate division TA06 bacterium</name>
    <dbReference type="NCBI Taxonomy" id="2250710"/>
    <lineage>
        <taxon>Bacteria</taxon>
        <taxon>Bacteria division TA06</taxon>
    </lineage>
</organism>
<evidence type="ECO:0000256" key="3">
    <source>
        <dbReference type="ARBA" id="ARBA00023134"/>
    </source>
</evidence>
<dbReference type="GO" id="GO:0005525">
    <property type="term" value="F:GTP binding"/>
    <property type="evidence" value="ECO:0007669"/>
    <property type="project" value="UniProtKB-UniRule"/>
</dbReference>
<dbReference type="SUPFAM" id="SSF55307">
    <property type="entry name" value="Tubulin C-terminal domain-like"/>
    <property type="match status" value="1"/>
</dbReference>
<dbReference type="GO" id="GO:0043093">
    <property type="term" value="P:FtsZ-dependent cytokinesis"/>
    <property type="evidence" value="ECO:0007669"/>
    <property type="project" value="UniProtKB-UniRule"/>
</dbReference>
<feature type="domain" description="Tubulin/FtsZ GTPase" evidence="7">
    <location>
        <begin position="14"/>
        <end position="207"/>
    </location>
</feature>
<dbReference type="InterPro" id="IPR000158">
    <property type="entry name" value="Cell_div_FtsZ"/>
</dbReference>
<keyword evidence="4" id="KW-0963">Cytoplasm</keyword>
<dbReference type="InterPro" id="IPR045061">
    <property type="entry name" value="FtsZ/CetZ"/>
</dbReference>
<reference evidence="9 10" key="1">
    <citation type="submission" date="2018-06" db="EMBL/GenBank/DDBJ databases">
        <title>Extensive metabolic versatility and redundancy in microbially diverse, dynamic hydrothermal sediments.</title>
        <authorList>
            <person name="Dombrowski N."/>
            <person name="Teske A."/>
            <person name="Baker B.J."/>
        </authorList>
    </citation>
    <scope>NUCLEOTIDE SEQUENCE [LARGE SCALE GENOMIC DNA]</scope>
    <source>
        <strain evidence="9">B10_G13</strain>
    </source>
</reference>
<evidence type="ECO:0000313" key="9">
    <source>
        <dbReference type="EMBL" id="RKX71632.1"/>
    </source>
</evidence>
<feature type="domain" description="Tubulin/FtsZ 2-layer sandwich" evidence="8">
    <location>
        <begin position="209"/>
        <end position="328"/>
    </location>
</feature>
<keyword evidence="2 4" id="KW-0547">Nucleotide-binding</keyword>
<keyword evidence="3 4" id="KW-0342">GTP-binding</keyword>
<dbReference type="GO" id="GO:0003924">
    <property type="term" value="F:GTPase activity"/>
    <property type="evidence" value="ECO:0007669"/>
    <property type="project" value="UniProtKB-UniRule"/>
</dbReference>
<dbReference type="Pfam" id="PF12327">
    <property type="entry name" value="FtsZ_C"/>
    <property type="match status" value="1"/>
</dbReference>
<dbReference type="GO" id="GO:0032153">
    <property type="term" value="C:cell division site"/>
    <property type="evidence" value="ECO:0007669"/>
    <property type="project" value="UniProtKB-UniRule"/>
</dbReference>
<dbReference type="GO" id="GO:0005737">
    <property type="term" value="C:cytoplasm"/>
    <property type="evidence" value="ECO:0007669"/>
    <property type="project" value="UniProtKB-SubCell"/>
</dbReference>
<proteinExistence type="inferred from homology"/>
<feature type="region of interest" description="Disordered" evidence="6">
    <location>
        <begin position="65"/>
        <end position="84"/>
    </location>
</feature>
<dbReference type="AlphaFoldDB" id="A0A660SMB9"/>
<dbReference type="NCBIfam" id="TIGR00065">
    <property type="entry name" value="ftsZ"/>
    <property type="match status" value="1"/>
</dbReference>
<dbReference type="Proteomes" id="UP000271125">
    <property type="component" value="Unassembled WGS sequence"/>
</dbReference>
<dbReference type="SMART" id="SM00865">
    <property type="entry name" value="Tubulin_C"/>
    <property type="match status" value="1"/>
</dbReference>
<dbReference type="PANTHER" id="PTHR30314:SF3">
    <property type="entry name" value="MITOCHONDRIAL DIVISION PROTEIN FSZA"/>
    <property type="match status" value="1"/>
</dbReference>
<dbReference type="Pfam" id="PF00091">
    <property type="entry name" value="Tubulin"/>
    <property type="match status" value="1"/>
</dbReference>
<evidence type="ECO:0000256" key="6">
    <source>
        <dbReference type="SAM" id="MobiDB-lite"/>
    </source>
</evidence>
<name>A0A660SMB9_UNCT6</name>
<keyword evidence="4" id="KW-0131">Cell cycle</keyword>
<feature type="binding site" evidence="4">
    <location>
        <position position="142"/>
    </location>
    <ligand>
        <name>GTP</name>
        <dbReference type="ChEBI" id="CHEBI:37565"/>
    </ligand>
</feature>
<evidence type="ECO:0000256" key="4">
    <source>
        <dbReference type="HAMAP-Rule" id="MF_00909"/>
    </source>
</evidence>
<dbReference type="InterPro" id="IPR024757">
    <property type="entry name" value="FtsZ_C"/>
</dbReference>
<comment type="function">
    <text evidence="4">Essential cell division protein that forms a contractile ring structure (Z ring) at the future cell division site. The regulation of the ring assembly controls the timing and the location of cell division. One of the functions of the FtsZ ring is to recruit other cell division proteins to the septum to produce a new cell wall between the dividing cells. Binds GTP and shows GTPase activity.</text>
</comment>
<evidence type="ECO:0000259" key="7">
    <source>
        <dbReference type="SMART" id="SM00864"/>
    </source>
</evidence>
<dbReference type="InterPro" id="IPR036525">
    <property type="entry name" value="Tubulin/FtsZ_GTPase_sf"/>
</dbReference>
<evidence type="ECO:0000313" key="10">
    <source>
        <dbReference type="Proteomes" id="UP000271125"/>
    </source>
</evidence>
<feature type="binding site" evidence="4">
    <location>
        <begin position="22"/>
        <end position="26"/>
    </location>
    <ligand>
        <name>GTP</name>
        <dbReference type="ChEBI" id="CHEBI:37565"/>
    </ligand>
</feature>
<evidence type="ECO:0000256" key="2">
    <source>
        <dbReference type="ARBA" id="ARBA00022741"/>
    </source>
</evidence>
<evidence type="ECO:0000259" key="8">
    <source>
        <dbReference type="SMART" id="SM00865"/>
    </source>
</evidence>
<dbReference type="EMBL" id="QNBD01000082">
    <property type="protein sequence ID" value="RKX71632.1"/>
    <property type="molecule type" value="Genomic_DNA"/>
</dbReference>
<protein>
    <recommendedName>
        <fullName evidence="4 5">Cell division protein FtsZ</fullName>
    </recommendedName>
</protein>
<dbReference type="SMART" id="SM00864">
    <property type="entry name" value="Tubulin"/>
    <property type="match status" value="1"/>
</dbReference>
<dbReference type="GO" id="GO:0000917">
    <property type="term" value="P:division septum assembly"/>
    <property type="evidence" value="ECO:0007669"/>
    <property type="project" value="UniProtKB-KW"/>
</dbReference>
<dbReference type="Gene3D" id="3.40.50.1440">
    <property type="entry name" value="Tubulin/FtsZ, GTPase domain"/>
    <property type="match status" value="1"/>
</dbReference>